<organism evidence="1 2">
    <name type="scientific">Brassica cretica</name>
    <name type="common">Mustard</name>
    <dbReference type="NCBI Taxonomy" id="69181"/>
    <lineage>
        <taxon>Eukaryota</taxon>
        <taxon>Viridiplantae</taxon>
        <taxon>Streptophyta</taxon>
        <taxon>Embryophyta</taxon>
        <taxon>Tracheophyta</taxon>
        <taxon>Spermatophyta</taxon>
        <taxon>Magnoliopsida</taxon>
        <taxon>eudicotyledons</taxon>
        <taxon>Gunneridae</taxon>
        <taxon>Pentapetalae</taxon>
        <taxon>rosids</taxon>
        <taxon>malvids</taxon>
        <taxon>Brassicales</taxon>
        <taxon>Brassicaceae</taxon>
        <taxon>Brassiceae</taxon>
        <taxon>Brassica</taxon>
    </lineage>
</organism>
<proteinExistence type="predicted"/>
<gene>
    <name evidence="1" type="ORF">F2Q68_00025256</name>
</gene>
<reference evidence="1" key="1">
    <citation type="submission" date="2019-12" db="EMBL/GenBank/DDBJ databases">
        <title>Genome sequencing and annotation of Brassica cretica.</title>
        <authorList>
            <person name="Studholme D.J."/>
            <person name="Sarris P.F."/>
        </authorList>
    </citation>
    <scope>NUCLEOTIDE SEQUENCE</scope>
    <source>
        <strain evidence="1">PFS-001/15</strain>
        <tissue evidence="1">Leaf</tissue>
    </source>
</reference>
<evidence type="ECO:0000313" key="2">
    <source>
        <dbReference type="Proteomes" id="UP000712281"/>
    </source>
</evidence>
<comment type="caution">
    <text evidence="1">The sequence shown here is derived from an EMBL/GenBank/DDBJ whole genome shotgun (WGS) entry which is preliminary data.</text>
</comment>
<dbReference type="EMBL" id="QGKW02001911">
    <property type="protein sequence ID" value="KAF2565465.1"/>
    <property type="molecule type" value="Genomic_DNA"/>
</dbReference>
<protein>
    <submittedName>
        <fullName evidence="1">Uncharacterized protein</fullName>
    </submittedName>
</protein>
<dbReference type="AlphaFoldDB" id="A0A8S9I7I8"/>
<sequence>MSSSVSLVSLKNIHNLVLPIGTLSISIGSAASSEGVLTAYGGLSEGLGYGLSALRRATSIFGICTQMSIDLDVNRAGRMWVFCCELLYQAQGLQPPERLSSDLLHYADDPPGHTGLPYHHVQESRSQPCLAAQYRSMFGLKCRSISDGRCRSMEECLRSTVESECGSTRLVSGSTVVDEN</sequence>
<name>A0A8S9I7I8_BRACR</name>
<accession>A0A8S9I7I8</accession>
<evidence type="ECO:0000313" key="1">
    <source>
        <dbReference type="EMBL" id="KAF2565465.1"/>
    </source>
</evidence>
<dbReference type="Proteomes" id="UP000712281">
    <property type="component" value="Unassembled WGS sequence"/>
</dbReference>